<evidence type="ECO:0000313" key="2">
    <source>
        <dbReference type="EMBL" id="QSE96108.1"/>
    </source>
</evidence>
<proteinExistence type="predicted"/>
<dbReference type="KEGG" id="fuv:JR347_10815"/>
<keyword evidence="1" id="KW-0732">Signal</keyword>
<dbReference type="Proteomes" id="UP000662783">
    <property type="component" value="Chromosome"/>
</dbReference>
<evidence type="ECO:0008006" key="4">
    <source>
        <dbReference type="Google" id="ProtNLM"/>
    </source>
</evidence>
<gene>
    <name evidence="2" type="ORF">JR347_10815</name>
</gene>
<dbReference type="AlphaFoldDB" id="A0A974WIS2"/>
<keyword evidence="3" id="KW-1185">Reference proteome</keyword>
<sequence length="359" mass="41897">MKRTQLLTIVLLILLTSCQKEAAVETKYYTQLAGIISPFLDYKPCGELDKSELQKNNYYAVSYDEKDRIKEIKYFRQNEPSNDSYFYAHKVVYDYDDDQLSRTYFGIDGKKTNMWRHYYQGNGVHKELFRLNDKGQRISLQMFDTLGYRISNGLNIYHYRARHLNDSQFIQQQFDSLDNAVTLTNYFPFVNAKIGTDSQGYLQTIDNVDESGNLAMQDSAGFGRVWFDFDQYGNELGWAFYDIEGNLANRQPYGKLDHGYAIWIYETDWLDRSLGLSSGFNQKLFDEDSLPTNDNSGIHQTRYRMNDYGQLKSVEYLNSRSELVLNPETGYARAEIRYDKSGNRSSVIKYDNEGNEINK</sequence>
<evidence type="ECO:0000313" key="3">
    <source>
        <dbReference type="Proteomes" id="UP000662783"/>
    </source>
</evidence>
<organism evidence="2 3">
    <name type="scientific">Fulvivirga lutea</name>
    <dbReference type="NCBI Taxonomy" id="2810512"/>
    <lineage>
        <taxon>Bacteria</taxon>
        <taxon>Pseudomonadati</taxon>
        <taxon>Bacteroidota</taxon>
        <taxon>Cytophagia</taxon>
        <taxon>Cytophagales</taxon>
        <taxon>Fulvivirgaceae</taxon>
        <taxon>Fulvivirga</taxon>
    </lineage>
</organism>
<evidence type="ECO:0000256" key="1">
    <source>
        <dbReference type="SAM" id="SignalP"/>
    </source>
</evidence>
<accession>A0A974WIS2</accession>
<dbReference type="EMBL" id="CP070608">
    <property type="protein sequence ID" value="QSE96108.1"/>
    <property type="molecule type" value="Genomic_DNA"/>
</dbReference>
<reference evidence="2" key="1">
    <citation type="submission" date="2021-02" db="EMBL/GenBank/DDBJ databases">
        <title>Fulvivirga sp. S481 isolated from sea water.</title>
        <authorList>
            <person name="Bae S.S."/>
            <person name="Baek K."/>
        </authorList>
    </citation>
    <scope>NUCLEOTIDE SEQUENCE</scope>
    <source>
        <strain evidence="2">S481</strain>
    </source>
</reference>
<feature type="chain" id="PRO_5037241254" description="YD repeat-containing protein" evidence="1">
    <location>
        <begin position="23"/>
        <end position="359"/>
    </location>
</feature>
<dbReference type="RefSeq" id="WP_205720621.1">
    <property type="nucleotide sequence ID" value="NZ_CP070608.1"/>
</dbReference>
<dbReference type="PROSITE" id="PS51257">
    <property type="entry name" value="PROKAR_LIPOPROTEIN"/>
    <property type="match status" value="1"/>
</dbReference>
<name>A0A974WIS2_9BACT</name>
<feature type="signal peptide" evidence="1">
    <location>
        <begin position="1"/>
        <end position="22"/>
    </location>
</feature>
<protein>
    <recommendedName>
        <fullName evidence="4">YD repeat-containing protein</fullName>
    </recommendedName>
</protein>